<reference evidence="1 2" key="1">
    <citation type="submission" date="2019-03" db="EMBL/GenBank/DDBJ databases">
        <title>Deep-cultivation of Planctomycetes and their phenomic and genomic characterization uncovers novel biology.</title>
        <authorList>
            <person name="Wiegand S."/>
            <person name="Jogler M."/>
            <person name="Boedeker C."/>
            <person name="Pinto D."/>
            <person name="Vollmers J."/>
            <person name="Rivas-Marin E."/>
            <person name="Kohn T."/>
            <person name="Peeters S.H."/>
            <person name="Heuer A."/>
            <person name="Rast P."/>
            <person name="Oberbeckmann S."/>
            <person name="Bunk B."/>
            <person name="Jeske O."/>
            <person name="Meyerdierks A."/>
            <person name="Storesund J.E."/>
            <person name="Kallscheuer N."/>
            <person name="Luecker S."/>
            <person name="Lage O.M."/>
            <person name="Pohl T."/>
            <person name="Merkel B.J."/>
            <person name="Hornburger P."/>
            <person name="Mueller R.-W."/>
            <person name="Bruemmer F."/>
            <person name="Labrenz M."/>
            <person name="Spormann A.M."/>
            <person name="Op den Camp H."/>
            <person name="Overmann J."/>
            <person name="Amann R."/>
            <person name="Jetten M.S.M."/>
            <person name="Mascher T."/>
            <person name="Medema M.H."/>
            <person name="Devos D.P."/>
            <person name="Kaster A.-K."/>
            <person name="Ovreas L."/>
            <person name="Rohde M."/>
            <person name="Galperin M.Y."/>
            <person name="Jogler C."/>
        </authorList>
    </citation>
    <scope>NUCLEOTIDE SEQUENCE [LARGE SCALE GENOMIC DNA]</scope>
    <source>
        <strain evidence="1 2">V202</strain>
    </source>
</reference>
<protein>
    <submittedName>
        <fullName evidence="1">Uncharacterized protein</fullName>
    </submittedName>
</protein>
<dbReference type="AlphaFoldDB" id="A0A517WSB6"/>
<organism evidence="1 2">
    <name type="scientific">Gimesia aquarii</name>
    <dbReference type="NCBI Taxonomy" id="2527964"/>
    <lineage>
        <taxon>Bacteria</taxon>
        <taxon>Pseudomonadati</taxon>
        <taxon>Planctomycetota</taxon>
        <taxon>Planctomycetia</taxon>
        <taxon>Planctomycetales</taxon>
        <taxon>Planctomycetaceae</taxon>
        <taxon>Gimesia</taxon>
    </lineage>
</organism>
<name>A0A517WSB6_9PLAN</name>
<keyword evidence="2" id="KW-1185">Reference proteome</keyword>
<sequence length="107" mass="11528">MPNSNPACQPPSDVNCDPADEPILSKLFPSITLYGNIEGSSGYYGDEITLNHQIGEWFALPDGSWWSISCQQGVWRLHWDGTISGGGFIDATGGTFPSLIFPGFSTS</sequence>
<evidence type="ECO:0000313" key="1">
    <source>
        <dbReference type="EMBL" id="QDU08151.1"/>
    </source>
</evidence>
<gene>
    <name evidence="1" type="ORF">V202x_15150</name>
</gene>
<accession>A0A517WSB6</accession>
<dbReference type="EMBL" id="CP037422">
    <property type="protein sequence ID" value="QDU08151.1"/>
    <property type="molecule type" value="Genomic_DNA"/>
</dbReference>
<dbReference type="RefSeq" id="WP_145172586.1">
    <property type="nucleotide sequence ID" value="NZ_CP037422.1"/>
</dbReference>
<proteinExistence type="predicted"/>
<dbReference type="Proteomes" id="UP000318384">
    <property type="component" value="Chromosome"/>
</dbReference>
<evidence type="ECO:0000313" key="2">
    <source>
        <dbReference type="Proteomes" id="UP000318384"/>
    </source>
</evidence>